<evidence type="ECO:0000256" key="2">
    <source>
        <dbReference type="ARBA" id="ARBA00022527"/>
    </source>
</evidence>
<keyword evidence="9" id="KW-0175">Coiled coil</keyword>
<dbReference type="InterPro" id="IPR028375">
    <property type="entry name" value="KA1/Ssp2_C"/>
</dbReference>
<feature type="region of interest" description="Disordered" evidence="10">
    <location>
        <begin position="458"/>
        <end position="486"/>
    </location>
</feature>
<keyword evidence="3" id="KW-0808">Transferase</keyword>
<feature type="compositionally biased region" description="Low complexity" evidence="10">
    <location>
        <begin position="335"/>
        <end position="350"/>
    </location>
</feature>
<reference evidence="12" key="2">
    <citation type="submission" date="2020-01" db="EMBL/GenBank/DDBJ databases">
        <authorList>
            <person name="Perkins V."/>
            <person name="Lessard M.-H."/>
            <person name="Dugat-Bony E."/>
            <person name="Frenette M."/>
            <person name="Labrie S."/>
        </authorList>
    </citation>
    <scope>NUCLEOTIDE SEQUENCE</scope>
    <source>
        <strain evidence="12">LMA-70</strain>
    </source>
</reference>
<comment type="catalytic activity">
    <reaction evidence="8">
        <text>L-seryl-[protein] + ATP = O-phospho-L-seryl-[protein] + ADP + H(+)</text>
        <dbReference type="Rhea" id="RHEA:17989"/>
        <dbReference type="Rhea" id="RHEA-COMP:9863"/>
        <dbReference type="Rhea" id="RHEA-COMP:11604"/>
        <dbReference type="ChEBI" id="CHEBI:15378"/>
        <dbReference type="ChEBI" id="CHEBI:29999"/>
        <dbReference type="ChEBI" id="CHEBI:30616"/>
        <dbReference type="ChEBI" id="CHEBI:83421"/>
        <dbReference type="ChEBI" id="CHEBI:456216"/>
        <dbReference type="EC" id="2.7.11.1"/>
    </reaction>
</comment>
<evidence type="ECO:0000256" key="9">
    <source>
        <dbReference type="SAM" id="Coils"/>
    </source>
</evidence>
<protein>
    <recommendedName>
        <fullName evidence="1">non-specific serine/threonine protein kinase</fullName>
        <ecNumber evidence="1">2.7.11.1</ecNumber>
    </recommendedName>
</protein>
<dbReference type="GO" id="GO:0005524">
    <property type="term" value="F:ATP binding"/>
    <property type="evidence" value="ECO:0007669"/>
    <property type="project" value="UniProtKB-KW"/>
</dbReference>
<dbReference type="SUPFAM" id="SSF103243">
    <property type="entry name" value="KA1-like"/>
    <property type="match status" value="1"/>
</dbReference>
<feature type="compositionally biased region" description="Polar residues" evidence="10">
    <location>
        <begin position="398"/>
        <end position="413"/>
    </location>
</feature>
<feature type="compositionally biased region" description="Polar residues" evidence="10">
    <location>
        <begin position="619"/>
        <end position="645"/>
    </location>
</feature>
<dbReference type="PANTHER" id="PTHR24350">
    <property type="entry name" value="SERINE/THREONINE-PROTEIN KINASE IAL-RELATED"/>
    <property type="match status" value="1"/>
</dbReference>
<keyword evidence="2" id="KW-0723">Serine/threonine-protein kinase</keyword>
<dbReference type="Gene3D" id="3.30.310.80">
    <property type="entry name" value="Kinase associated domain 1, KA1"/>
    <property type="match status" value="1"/>
</dbReference>
<evidence type="ECO:0000313" key="13">
    <source>
        <dbReference type="Proteomes" id="UP000750522"/>
    </source>
</evidence>
<dbReference type="Proteomes" id="UP000750522">
    <property type="component" value="Unassembled WGS sequence"/>
</dbReference>
<evidence type="ECO:0000256" key="8">
    <source>
        <dbReference type="ARBA" id="ARBA00048679"/>
    </source>
</evidence>
<dbReference type="PROSITE" id="PS50032">
    <property type="entry name" value="KA1"/>
    <property type="match status" value="1"/>
</dbReference>
<sequence>MLVVDPLQRASLAEVKRHPWMIKGYDKPPDSLVPFRRPITLPLDPAIIQEMSGFEFGTPEKILSDMTAILESPQYIEACQNWYRVHGYEDMSAKSVVRGHGTSESVSYDRKPRHFGLDFYKRRSSLSAQDQPPASQFNTLDPTNAYHPLLSIYYLVTERQERLKNQDKLTQQKRLQQQQSQQQQLALQQQQKALQQQQIQKAHQQQQQALQKQQEQQEELAKFTAPAIAVPEAVHAANEPPHALANAAGGVSSADYNNNLVTPPISAPRTRARSKTHGPADQHIQEEKFIFGDAPPETITATTANREQSHGGISIATSLFRRFSSKRKNGRDVSAPHPTTQPATSPTTQTGSLQRRFSRHHQQHYSQPANVYVPEQLELSQQPIAESKFMRKPVSGQPPATQQLSRSVSTRQSAKFAPDTKNEFAEKKRYHPSARAKSLGHVRGDAVTQHMMARLNREDTSQQRLVNSGPSGAGVANSSANPGSADIADELFDEYDEYSQTGHSNNHANSFTAKAHLSKNSISGGSQSSSQNSTQLHPVETIAVGAMPSIEYPKQVFLKGFFSVQSTSTKSLAYIRMDIIRVLNHLGVEYKEIKGGFSCVHRPSIRTSAAIDEDPFAGSANNFQSPQQQHLSPPNSPHPDQQQQRGHWRKLSFGSGIFGNNRRRNMGSSGNIVVDYSDFSTDSVSAHGAPGPSNGGHGNSDMLGNGPSPSSSAAAAARTPLQFEIWIVRIPLLSLHGVQFKKLRGNSWLYKSLASKILAELRL</sequence>
<feature type="region of interest" description="Disordered" evidence="10">
    <location>
        <begin position="263"/>
        <end position="294"/>
    </location>
</feature>
<dbReference type="EC" id="2.7.11.1" evidence="1"/>
<dbReference type="AlphaFoldDB" id="A0A9P5G419"/>
<comment type="catalytic activity">
    <reaction evidence="7">
        <text>L-threonyl-[protein] + ATP = O-phospho-L-threonyl-[protein] + ADP + H(+)</text>
        <dbReference type="Rhea" id="RHEA:46608"/>
        <dbReference type="Rhea" id="RHEA-COMP:11060"/>
        <dbReference type="Rhea" id="RHEA-COMP:11605"/>
        <dbReference type="ChEBI" id="CHEBI:15378"/>
        <dbReference type="ChEBI" id="CHEBI:30013"/>
        <dbReference type="ChEBI" id="CHEBI:30616"/>
        <dbReference type="ChEBI" id="CHEBI:61977"/>
        <dbReference type="ChEBI" id="CHEBI:456216"/>
        <dbReference type="EC" id="2.7.11.1"/>
    </reaction>
</comment>
<proteinExistence type="predicted"/>
<dbReference type="Pfam" id="PF02149">
    <property type="entry name" value="KA1"/>
    <property type="match status" value="1"/>
</dbReference>
<evidence type="ECO:0000256" key="10">
    <source>
        <dbReference type="SAM" id="MobiDB-lite"/>
    </source>
</evidence>
<accession>A0A9P5G419</accession>
<keyword evidence="6" id="KW-0067">ATP-binding</keyword>
<feature type="compositionally biased region" description="Polar residues" evidence="10">
    <location>
        <begin position="462"/>
        <end position="482"/>
    </location>
</feature>
<reference evidence="12" key="1">
    <citation type="journal article" date="2020" name="Front. Microbiol.">
        <title>Phenotypic and Genetic Characterization of the Cheese Ripening Yeast Geotrichum candidum.</title>
        <authorList>
            <person name="Perkins V."/>
            <person name="Vignola S."/>
            <person name="Lessard M.H."/>
            <person name="Plante P.L."/>
            <person name="Corbeil J."/>
            <person name="Dugat-Bony E."/>
            <person name="Frenette M."/>
            <person name="Labrie S."/>
        </authorList>
    </citation>
    <scope>NUCLEOTIDE SEQUENCE</scope>
    <source>
        <strain evidence="12">LMA-70</strain>
    </source>
</reference>
<gene>
    <name evidence="12" type="ORF">DV451_003423</name>
</gene>
<dbReference type="InterPro" id="IPR030616">
    <property type="entry name" value="Aur-like"/>
</dbReference>
<evidence type="ECO:0000256" key="1">
    <source>
        <dbReference type="ARBA" id="ARBA00012513"/>
    </source>
</evidence>
<feature type="region of interest" description="Disordered" evidence="10">
    <location>
        <begin position="615"/>
        <end position="647"/>
    </location>
</feature>
<name>A0A9P5G419_GEOCN</name>
<dbReference type="GO" id="GO:0004674">
    <property type="term" value="F:protein serine/threonine kinase activity"/>
    <property type="evidence" value="ECO:0007669"/>
    <property type="project" value="UniProtKB-KW"/>
</dbReference>
<evidence type="ECO:0000256" key="6">
    <source>
        <dbReference type="ARBA" id="ARBA00022840"/>
    </source>
</evidence>
<feature type="region of interest" description="Disordered" evidence="10">
    <location>
        <begin position="390"/>
        <end position="419"/>
    </location>
</feature>
<keyword evidence="4" id="KW-0547">Nucleotide-binding</keyword>
<evidence type="ECO:0000256" key="5">
    <source>
        <dbReference type="ARBA" id="ARBA00022777"/>
    </source>
</evidence>
<dbReference type="EMBL" id="QQZK01000074">
    <property type="protein sequence ID" value="KAF5098410.1"/>
    <property type="molecule type" value="Genomic_DNA"/>
</dbReference>
<keyword evidence="5" id="KW-0418">Kinase</keyword>
<organism evidence="12 13">
    <name type="scientific">Geotrichum candidum</name>
    <name type="common">Oospora lactis</name>
    <name type="synonym">Dipodascus geotrichum</name>
    <dbReference type="NCBI Taxonomy" id="1173061"/>
    <lineage>
        <taxon>Eukaryota</taxon>
        <taxon>Fungi</taxon>
        <taxon>Dikarya</taxon>
        <taxon>Ascomycota</taxon>
        <taxon>Saccharomycotina</taxon>
        <taxon>Dipodascomycetes</taxon>
        <taxon>Dipodascales</taxon>
        <taxon>Dipodascaceae</taxon>
        <taxon>Geotrichum</taxon>
    </lineage>
</organism>
<feature type="coiled-coil region" evidence="9">
    <location>
        <begin position="180"/>
        <end position="220"/>
    </location>
</feature>
<evidence type="ECO:0000259" key="11">
    <source>
        <dbReference type="PROSITE" id="PS50032"/>
    </source>
</evidence>
<comment type="caution">
    <text evidence="12">The sequence shown here is derived from an EMBL/GenBank/DDBJ whole genome shotgun (WGS) entry which is preliminary data.</text>
</comment>
<evidence type="ECO:0000256" key="7">
    <source>
        <dbReference type="ARBA" id="ARBA00047899"/>
    </source>
</evidence>
<evidence type="ECO:0000313" key="12">
    <source>
        <dbReference type="EMBL" id="KAF5098410.1"/>
    </source>
</evidence>
<dbReference type="InterPro" id="IPR001772">
    <property type="entry name" value="KA1_dom"/>
</dbReference>
<feature type="region of interest" description="Disordered" evidence="10">
    <location>
        <begin position="326"/>
        <end position="369"/>
    </location>
</feature>
<feature type="domain" description="KA1" evidence="11">
    <location>
        <begin position="714"/>
        <end position="763"/>
    </location>
</feature>
<evidence type="ECO:0000256" key="3">
    <source>
        <dbReference type="ARBA" id="ARBA00022679"/>
    </source>
</evidence>
<feature type="compositionally biased region" description="Basic and acidic residues" evidence="10">
    <location>
        <begin position="278"/>
        <end position="290"/>
    </location>
</feature>
<evidence type="ECO:0000256" key="4">
    <source>
        <dbReference type="ARBA" id="ARBA00022741"/>
    </source>
</evidence>
<feature type="region of interest" description="Disordered" evidence="10">
    <location>
        <begin position="683"/>
        <end position="713"/>
    </location>
</feature>